<keyword evidence="4 7" id="KW-0378">Hydrolase</keyword>
<dbReference type="EMBL" id="JADINH010000142">
    <property type="protein sequence ID" value="MBO8416044.1"/>
    <property type="molecule type" value="Genomic_DNA"/>
</dbReference>
<dbReference type="GO" id="GO:0019509">
    <property type="term" value="P:L-methionine salvage from methylthioadenosine"/>
    <property type="evidence" value="ECO:0007669"/>
    <property type="project" value="InterPro"/>
</dbReference>
<reference evidence="7" key="1">
    <citation type="submission" date="2020-10" db="EMBL/GenBank/DDBJ databases">
        <authorList>
            <person name="Gilroy R."/>
        </authorList>
    </citation>
    <scope>NUCLEOTIDE SEQUENCE</scope>
    <source>
        <strain evidence="7">17213</strain>
    </source>
</reference>
<comment type="caution">
    <text evidence="7">The sequence shown here is derived from an EMBL/GenBank/DDBJ whole genome shotgun (WGS) entry which is preliminary data.</text>
</comment>
<dbReference type="GO" id="GO:0008930">
    <property type="term" value="F:methylthioadenosine nucleosidase activity"/>
    <property type="evidence" value="ECO:0007669"/>
    <property type="project" value="InterPro"/>
</dbReference>
<evidence type="ECO:0000313" key="7">
    <source>
        <dbReference type="EMBL" id="MBO8416044.1"/>
    </source>
</evidence>
<name>A0A9D9DAD4_9GAMM</name>
<dbReference type="EC" id="3.2.2.9" evidence="2"/>
<dbReference type="PANTHER" id="PTHR46832:SF1">
    <property type="entry name" value="5'-METHYLTHIOADENOSINE_S-ADENOSYLHOMOCYSTEINE NUCLEOSIDASE"/>
    <property type="match status" value="1"/>
</dbReference>
<dbReference type="CDD" id="cd09008">
    <property type="entry name" value="MTAN"/>
    <property type="match status" value="1"/>
</dbReference>
<evidence type="ECO:0000256" key="2">
    <source>
        <dbReference type="ARBA" id="ARBA00011974"/>
    </source>
</evidence>
<dbReference type="InterPro" id="IPR035994">
    <property type="entry name" value="Nucleoside_phosphorylase_sf"/>
</dbReference>
<keyword evidence="5" id="KW-0486">Methionine biosynthesis</keyword>
<dbReference type="InterPro" id="IPR000845">
    <property type="entry name" value="Nucleoside_phosphorylase_d"/>
</dbReference>
<evidence type="ECO:0000259" key="6">
    <source>
        <dbReference type="Pfam" id="PF01048"/>
    </source>
</evidence>
<gene>
    <name evidence="7" type="ORF">IAB19_06675</name>
</gene>
<dbReference type="Proteomes" id="UP000823631">
    <property type="component" value="Unassembled WGS sequence"/>
</dbReference>
<dbReference type="GO" id="GO:0019284">
    <property type="term" value="P:L-methionine salvage from S-adenosylmethionine"/>
    <property type="evidence" value="ECO:0007669"/>
    <property type="project" value="TreeGrafter"/>
</dbReference>
<evidence type="ECO:0000256" key="5">
    <source>
        <dbReference type="ARBA" id="ARBA00023167"/>
    </source>
</evidence>
<dbReference type="Gene3D" id="3.40.50.1580">
    <property type="entry name" value="Nucleoside phosphorylase domain"/>
    <property type="match status" value="1"/>
</dbReference>
<dbReference type="NCBIfam" id="TIGR01704">
    <property type="entry name" value="MTA_SAH-Nsdase"/>
    <property type="match status" value="1"/>
</dbReference>
<reference evidence="7" key="2">
    <citation type="journal article" date="2021" name="PeerJ">
        <title>Extensive microbial diversity within the chicken gut microbiome revealed by metagenomics and culture.</title>
        <authorList>
            <person name="Gilroy R."/>
            <person name="Ravi A."/>
            <person name="Getino M."/>
            <person name="Pursley I."/>
            <person name="Horton D.L."/>
            <person name="Alikhan N.F."/>
            <person name="Baker D."/>
            <person name="Gharbi K."/>
            <person name="Hall N."/>
            <person name="Watson M."/>
            <person name="Adriaenssens E.M."/>
            <person name="Foster-Nyarko E."/>
            <person name="Jarju S."/>
            <person name="Secka A."/>
            <person name="Antonio M."/>
            <person name="Oren A."/>
            <person name="Chaudhuri R.R."/>
            <person name="La Ragione R."/>
            <person name="Hildebrand F."/>
            <person name="Pallen M.J."/>
        </authorList>
    </citation>
    <scope>NUCLEOTIDE SEQUENCE</scope>
    <source>
        <strain evidence="7">17213</strain>
    </source>
</reference>
<accession>A0A9D9DAD4</accession>
<dbReference type="AlphaFoldDB" id="A0A9D9DAD4"/>
<dbReference type="GO" id="GO:0008782">
    <property type="term" value="F:adenosylhomocysteine nucleosidase activity"/>
    <property type="evidence" value="ECO:0007669"/>
    <property type="project" value="UniProtKB-EC"/>
</dbReference>
<sequence length="231" mass="24424">MYGIIGALDEEVETLIAALEHKKEEKIGPYLMTSGVLEGKEVVICKSGVGKVAAGCCAVVMIDHYQVKAIINTGAAGGLVPGMKVGDTIFCTEAIQHDVDVTVFNYQLGQLPGRPGPVYKADPALIEKARAAAKKAGLQKPYEGLILSGDQFISSDEKIAFFKEKFPGCVAVEMEGAAIAQTAQDFNVPFLVIRAVSDCADNDGAISNDEFSKLASVKSAALVRALLTELD</sequence>
<dbReference type="PANTHER" id="PTHR46832">
    <property type="entry name" value="5'-METHYLTHIOADENOSINE/S-ADENOSYLHOMOCYSTEINE NUCLEOSIDASE"/>
    <property type="match status" value="1"/>
</dbReference>
<proteinExistence type="predicted"/>
<feature type="domain" description="Nucleoside phosphorylase" evidence="6">
    <location>
        <begin position="2"/>
        <end position="227"/>
    </location>
</feature>
<comment type="pathway">
    <text evidence="1">Amino-acid biosynthesis; L-methionine biosynthesis via salvage pathway; S-methyl-5-thio-alpha-D-ribose 1-phosphate from S-methyl-5'-thioadenosine (hydrolase route): step 1/2.</text>
</comment>
<evidence type="ECO:0000256" key="4">
    <source>
        <dbReference type="ARBA" id="ARBA00022801"/>
    </source>
</evidence>
<dbReference type="Pfam" id="PF01048">
    <property type="entry name" value="PNP_UDP_1"/>
    <property type="match status" value="1"/>
</dbReference>
<organism evidence="7 8">
    <name type="scientific">Candidatus Avisuccinivibrio stercorigallinarum</name>
    <dbReference type="NCBI Taxonomy" id="2840704"/>
    <lineage>
        <taxon>Bacteria</taxon>
        <taxon>Pseudomonadati</taxon>
        <taxon>Pseudomonadota</taxon>
        <taxon>Gammaproteobacteria</taxon>
        <taxon>Aeromonadales</taxon>
        <taxon>Succinivibrionaceae</taxon>
        <taxon>Succinivibrionaceae incertae sedis</taxon>
        <taxon>Candidatus Avisuccinivibrio</taxon>
    </lineage>
</organism>
<protein>
    <recommendedName>
        <fullName evidence="2">adenosylhomocysteine nucleosidase</fullName>
        <ecNumber evidence="2">3.2.2.9</ecNumber>
    </recommendedName>
</protein>
<evidence type="ECO:0000256" key="1">
    <source>
        <dbReference type="ARBA" id="ARBA00004945"/>
    </source>
</evidence>
<dbReference type="GO" id="GO:0005829">
    <property type="term" value="C:cytosol"/>
    <property type="evidence" value="ECO:0007669"/>
    <property type="project" value="TreeGrafter"/>
</dbReference>
<dbReference type="GO" id="GO:0009164">
    <property type="term" value="P:nucleoside catabolic process"/>
    <property type="evidence" value="ECO:0007669"/>
    <property type="project" value="InterPro"/>
</dbReference>
<dbReference type="NCBIfam" id="NF004079">
    <property type="entry name" value="PRK05584.1"/>
    <property type="match status" value="1"/>
</dbReference>
<keyword evidence="3" id="KW-0028">Amino-acid biosynthesis</keyword>
<dbReference type="SUPFAM" id="SSF53167">
    <property type="entry name" value="Purine and uridine phosphorylases"/>
    <property type="match status" value="1"/>
</dbReference>
<dbReference type="InterPro" id="IPR010049">
    <property type="entry name" value="MTA_SAH_Nsdase"/>
</dbReference>
<keyword evidence="7" id="KW-0326">Glycosidase</keyword>
<evidence type="ECO:0000256" key="3">
    <source>
        <dbReference type="ARBA" id="ARBA00022605"/>
    </source>
</evidence>
<evidence type="ECO:0000313" key="8">
    <source>
        <dbReference type="Proteomes" id="UP000823631"/>
    </source>
</evidence>